<gene>
    <name evidence="6" type="ORF">WH297_16760</name>
</gene>
<evidence type="ECO:0000256" key="2">
    <source>
        <dbReference type="ARBA" id="ARBA00023143"/>
    </source>
</evidence>
<dbReference type="PANTHER" id="PTHR42792:SF2">
    <property type="entry name" value="FLAGELLIN"/>
    <property type="match status" value="1"/>
</dbReference>
<keyword evidence="2 3" id="KW-0975">Bacterial flagellum</keyword>
<dbReference type="InterPro" id="IPR046358">
    <property type="entry name" value="Flagellin_C"/>
</dbReference>
<evidence type="ECO:0000256" key="1">
    <source>
        <dbReference type="ARBA" id="ARBA00005709"/>
    </source>
</evidence>
<dbReference type="SUPFAM" id="SSF64518">
    <property type="entry name" value="Phase 1 flagellin"/>
    <property type="match status" value="1"/>
</dbReference>
<evidence type="ECO:0000259" key="4">
    <source>
        <dbReference type="Pfam" id="PF00669"/>
    </source>
</evidence>
<keyword evidence="6" id="KW-0969">Cilium</keyword>
<keyword evidence="7" id="KW-1185">Reference proteome</keyword>
<reference evidence="6 7" key="1">
    <citation type="submission" date="2023-12" db="EMBL/GenBank/DDBJ databases">
        <title>Gut-associated functions are favored during microbiome assembly across C. elegans life.</title>
        <authorList>
            <person name="Zimmermann J."/>
        </authorList>
    </citation>
    <scope>NUCLEOTIDE SEQUENCE [LARGE SCALE GENOMIC DNA]</scope>
    <source>
        <strain evidence="6 7">MYb71</strain>
    </source>
</reference>
<protein>
    <recommendedName>
        <fullName evidence="3">Flagellin</fullName>
    </recommendedName>
</protein>
<accession>A0ABU8PGJ5</accession>
<dbReference type="Proteomes" id="UP001375812">
    <property type="component" value="Unassembled WGS sequence"/>
</dbReference>
<dbReference type="Gene3D" id="1.20.1330.10">
    <property type="entry name" value="f41 fragment of flagellin, N-terminal domain"/>
    <property type="match status" value="1"/>
</dbReference>
<feature type="domain" description="Flagellin N-terminal" evidence="4">
    <location>
        <begin position="6"/>
        <end position="135"/>
    </location>
</feature>
<evidence type="ECO:0000313" key="7">
    <source>
        <dbReference type="Proteomes" id="UP001375812"/>
    </source>
</evidence>
<feature type="domain" description="Flagellin C-terminal" evidence="5">
    <location>
        <begin position="183"/>
        <end position="264"/>
    </location>
</feature>
<dbReference type="EMBL" id="JBBGZH010000002">
    <property type="protein sequence ID" value="MEJ5021372.1"/>
    <property type="molecule type" value="Genomic_DNA"/>
</dbReference>
<keyword evidence="6" id="KW-0282">Flagellum</keyword>
<evidence type="ECO:0000313" key="6">
    <source>
        <dbReference type="EMBL" id="MEJ5021372.1"/>
    </source>
</evidence>
<comment type="function">
    <text evidence="3">Flagellin is the subunit protein which polymerizes to form the filaments of bacterial flagella.</text>
</comment>
<dbReference type="Pfam" id="PF00700">
    <property type="entry name" value="Flagellin_C"/>
    <property type="match status" value="1"/>
</dbReference>
<keyword evidence="3" id="KW-0964">Secreted</keyword>
<dbReference type="PANTHER" id="PTHR42792">
    <property type="entry name" value="FLAGELLIN"/>
    <property type="match status" value="1"/>
</dbReference>
<dbReference type="InterPro" id="IPR001492">
    <property type="entry name" value="Flagellin"/>
</dbReference>
<evidence type="ECO:0000259" key="5">
    <source>
        <dbReference type="Pfam" id="PF00700"/>
    </source>
</evidence>
<sequence>MASLLTNASAMTALQTLSQTNKNLATTQNRIATGERVSTAADNAAYWSIATSMRGQSATLSAAQDTLGVGKAVVDTAVTGLEEAIKLGTQIQAKLATLGTPGVDDAIVNADVAQLSAQIVDIAKSASFEGINLLKSGGADVTITTGYTSVAGGGTAALNTLDVSAYDLEADYTTAPADAMAAEALVVKMRDAASTLGAAATRIDSQSSFNGKLIDAIDRGIGQLVDADMNAESARLSALQTQQQLGVQALSIANSSTQVILSLFRG</sequence>
<organism evidence="6 7">
    <name type="scientific">Ochrobactrum vermis</name>
    <dbReference type="NCBI Taxonomy" id="1827297"/>
    <lineage>
        <taxon>Bacteria</taxon>
        <taxon>Pseudomonadati</taxon>
        <taxon>Pseudomonadota</taxon>
        <taxon>Alphaproteobacteria</taxon>
        <taxon>Hyphomicrobiales</taxon>
        <taxon>Brucellaceae</taxon>
        <taxon>Brucella/Ochrobactrum group</taxon>
        <taxon>Ochrobactrum</taxon>
    </lineage>
</organism>
<dbReference type="RefSeq" id="WP_105543818.1">
    <property type="nucleotide sequence ID" value="NZ_JBBGZH010000002.1"/>
</dbReference>
<proteinExistence type="inferred from homology"/>
<dbReference type="InterPro" id="IPR001029">
    <property type="entry name" value="Flagellin_N"/>
</dbReference>
<comment type="subcellular location">
    <subcellularLocation>
        <location evidence="3">Secreted</location>
    </subcellularLocation>
    <subcellularLocation>
        <location evidence="3">Bacterial flagellum</location>
    </subcellularLocation>
</comment>
<keyword evidence="6" id="KW-0966">Cell projection</keyword>
<comment type="similarity">
    <text evidence="1 3">Belongs to the bacterial flagellin family.</text>
</comment>
<name>A0ABU8PGJ5_9HYPH</name>
<evidence type="ECO:0000256" key="3">
    <source>
        <dbReference type="RuleBase" id="RU362073"/>
    </source>
</evidence>
<comment type="caution">
    <text evidence="6">The sequence shown here is derived from an EMBL/GenBank/DDBJ whole genome shotgun (WGS) entry which is preliminary data.</text>
</comment>
<dbReference type="Pfam" id="PF00669">
    <property type="entry name" value="Flagellin_N"/>
    <property type="match status" value="1"/>
</dbReference>